<organism evidence="2 3">
    <name type="scientific">Massariosphaeria phaeospora</name>
    <dbReference type="NCBI Taxonomy" id="100035"/>
    <lineage>
        <taxon>Eukaryota</taxon>
        <taxon>Fungi</taxon>
        <taxon>Dikarya</taxon>
        <taxon>Ascomycota</taxon>
        <taxon>Pezizomycotina</taxon>
        <taxon>Dothideomycetes</taxon>
        <taxon>Pleosporomycetidae</taxon>
        <taxon>Pleosporales</taxon>
        <taxon>Pleosporales incertae sedis</taxon>
        <taxon>Massariosphaeria</taxon>
    </lineage>
</organism>
<accession>A0A7C8IIV6</accession>
<feature type="region of interest" description="Disordered" evidence="1">
    <location>
        <begin position="37"/>
        <end position="63"/>
    </location>
</feature>
<evidence type="ECO:0000313" key="3">
    <source>
        <dbReference type="Proteomes" id="UP000481861"/>
    </source>
</evidence>
<dbReference type="AlphaFoldDB" id="A0A7C8IIV6"/>
<evidence type="ECO:0000313" key="2">
    <source>
        <dbReference type="EMBL" id="KAF2873987.1"/>
    </source>
</evidence>
<keyword evidence="3" id="KW-1185">Reference proteome</keyword>
<dbReference type="EMBL" id="JAADJZ010000006">
    <property type="protein sequence ID" value="KAF2873987.1"/>
    <property type="molecule type" value="Genomic_DNA"/>
</dbReference>
<dbReference type="OrthoDB" id="3800294at2759"/>
<reference evidence="2 3" key="1">
    <citation type="submission" date="2020-01" db="EMBL/GenBank/DDBJ databases">
        <authorList>
            <consortium name="DOE Joint Genome Institute"/>
            <person name="Haridas S."/>
            <person name="Albert R."/>
            <person name="Binder M."/>
            <person name="Bloem J."/>
            <person name="Labutti K."/>
            <person name="Salamov A."/>
            <person name="Andreopoulos B."/>
            <person name="Baker S.E."/>
            <person name="Barry K."/>
            <person name="Bills G."/>
            <person name="Bluhm B.H."/>
            <person name="Cannon C."/>
            <person name="Castanera R."/>
            <person name="Culley D.E."/>
            <person name="Daum C."/>
            <person name="Ezra D."/>
            <person name="Gonzalez J.B."/>
            <person name="Henrissat B."/>
            <person name="Kuo A."/>
            <person name="Liang C."/>
            <person name="Lipzen A."/>
            <person name="Lutzoni F."/>
            <person name="Magnuson J."/>
            <person name="Mondo S."/>
            <person name="Nolan M."/>
            <person name="Ohm R."/>
            <person name="Pangilinan J."/>
            <person name="Park H.-J.H."/>
            <person name="Ramirez L."/>
            <person name="Alfaro M."/>
            <person name="Sun H."/>
            <person name="Tritt A."/>
            <person name="Yoshinaga Y."/>
            <person name="Zwiers L.-H.L."/>
            <person name="Turgeon B.G."/>
            <person name="Goodwin S.B."/>
            <person name="Spatafora J.W."/>
            <person name="Crous P.W."/>
            <person name="Grigoriev I.V."/>
        </authorList>
    </citation>
    <scope>NUCLEOTIDE SEQUENCE [LARGE SCALE GENOMIC DNA]</scope>
    <source>
        <strain evidence="2 3">CBS 611.86</strain>
    </source>
</reference>
<protein>
    <submittedName>
        <fullName evidence="2">Uncharacterized protein</fullName>
    </submittedName>
</protein>
<sequence>MAVETSSGEGTSPRYLVHGFLQSVRHIVVTNTESRFTDTNTMRRSTNPPSWQTWKDRKNRGQHPPRITRALVKGLLYGPEDEEQETYVGADEGDPHLETTYPSLGGGQESSTPEASLRDLQDWLSVLCLEERANNDWVPEYRFKRLTCSSALPRSSGQEKSPDTYPGLDTEVPWRIAKGLGPRPSNTKDLMEVFRVPQIDDDAHSGVSSFVEETYSQLSEILDGWNRHVSEENDGAKARDELLAALEERRHLVGKVWKKLKRRKELDQQSARLLKALHAFRPEIATFKNQTPYDILVVIAANVRISKPDIDQGIIDSIYRALLTEIRLHLDKRLDAETARIRAGILAAARVSNQEEVNRLTTEKHSANLKMFGIAQETLIGDIRRARRNLWRKALRDLQSLTVLQAAQKWAIFNQTSLPAELLKEKCSKADVNLNDRSVSRVLKLGARNVEDPVEQERVKKRLQNPETANMMMGIREENREVGVTTKFMLGRLTSLESSLQEAYEATENSFREHDALLDTVGDWPEG</sequence>
<evidence type="ECO:0000256" key="1">
    <source>
        <dbReference type="SAM" id="MobiDB-lite"/>
    </source>
</evidence>
<gene>
    <name evidence="2" type="ORF">BDV95DRAFT_565188</name>
</gene>
<name>A0A7C8IIV6_9PLEO</name>
<dbReference type="Proteomes" id="UP000481861">
    <property type="component" value="Unassembled WGS sequence"/>
</dbReference>
<comment type="caution">
    <text evidence="2">The sequence shown here is derived from an EMBL/GenBank/DDBJ whole genome shotgun (WGS) entry which is preliminary data.</text>
</comment>
<feature type="region of interest" description="Disordered" evidence="1">
    <location>
        <begin position="87"/>
        <end position="116"/>
    </location>
</feature>
<proteinExistence type="predicted"/>
<feature type="compositionally biased region" description="Polar residues" evidence="1">
    <location>
        <begin position="37"/>
        <end position="53"/>
    </location>
</feature>